<reference evidence="3" key="1">
    <citation type="journal article" date="2019" name="Int. J. Syst. Evol. Microbiol.">
        <title>The Global Catalogue of Microorganisms (GCM) 10K type strain sequencing project: providing services to taxonomists for standard genome sequencing and annotation.</title>
        <authorList>
            <consortium name="The Broad Institute Genomics Platform"/>
            <consortium name="The Broad Institute Genome Sequencing Center for Infectious Disease"/>
            <person name="Wu L."/>
            <person name="Ma J."/>
        </authorList>
    </citation>
    <scope>NUCLEOTIDE SEQUENCE [LARGE SCALE GENOMIC DNA]</scope>
    <source>
        <strain evidence="3">JCM 18283</strain>
    </source>
</reference>
<keyword evidence="3" id="KW-1185">Reference proteome</keyword>
<organism evidence="2 3">
    <name type="scientific">Mucilaginibacter defluvii</name>
    <dbReference type="NCBI Taxonomy" id="1196019"/>
    <lineage>
        <taxon>Bacteria</taxon>
        <taxon>Pseudomonadati</taxon>
        <taxon>Bacteroidota</taxon>
        <taxon>Sphingobacteriia</taxon>
        <taxon>Sphingobacteriales</taxon>
        <taxon>Sphingobacteriaceae</taxon>
        <taxon>Mucilaginibacter</taxon>
    </lineage>
</organism>
<feature type="chain" id="PRO_5045510416" description="Type IX secretion system PorP/SprF family membrane protein" evidence="1">
    <location>
        <begin position="25"/>
        <end position="283"/>
    </location>
</feature>
<name>A0ABP9G954_9SPHI</name>
<protein>
    <recommendedName>
        <fullName evidence="4">Type IX secretion system PorP/SprF family membrane protein</fullName>
    </recommendedName>
</protein>
<feature type="signal peptide" evidence="1">
    <location>
        <begin position="1"/>
        <end position="24"/>
    </location>
</feature>
<evidence type="ECO:0000313" key="2">
    <source>
        <dbReference type="EMBL" id="GAA4931519.1"/>
    </source>
</evidence>
<dbReference type="Proteomes" id="UP001501436">
    <property type="component" value="Unassembled WGS sequence"/>
</dbReference>
<proteinExistence type="predicted"/>
<gene>
    <name evidence="2" type="ORF">GCM10023313_40650</name>
</gene>
<comment type="caution">
    <text evidence="2">The sequence shown here is derived from an EMBL/GenBank/DDBJ whole genome shotgun (WGS) entry which is preliminary data.</text>
</comment>
<accession>A0ABP9G954</accession>
<evidence type="ECO:0008006" key="4">
    <source>
        <dbReference type="Google" id="ProtNLM"/>
    </source>
</evidence>
<dbReference type="RefSeq" id="WP_345334414.1">
    <property type="nucleotide sequence ID" value="NZ_BAABJI010000004.1"/>
</dbReference>
<evidence type="ECO:0000256" key="1">
    <source>
        <dbReference type="SAM" id="SignalP"/>
    </source>
</evidence>
<dbReference type="EMBL" id="BAABJI010000004">
    <property type="protein sequence ID" value="GAA4931519.1"/>
    <property type="molecule type" value="Genomic_DNA"/>
</dbReference>
<sequence>MKIKIKILLSVLLITLMQAIPARAGWPVGKRHYVISTTISFYKADKGWNNAGKLENIDGSFQAQSLGVFAAYGLSRGLDLIATLPASYQTTTNQFGTFHQSGAGDLQLGLSGVLKHFNYANYITLYVGGVAPLYKNTNTKVFGLGNTGMVARLSNSGPLGKKTYYNVDLGGGQYFGNNAPRQLTWDGLLGFKLDDANQLNFGYGGIYSQSDDKGLTLNAFAARNYAYQRATAGFGHTFSKRFTMNLSGFYIFTGRNTGQGYGASLSASMKLPYYGKHHADYLR</sequence>
<evidence type="ECO:0000313" key="3">
    <source>
        <dbReference type="Proteomes" id="UP001501436"/>
    </source>
</evidence>
<keyword evidence="1" id="KW-0732">Signal</keyword>